<accession>A0A4W5PR25</accession>
<keyword evidence="2" id="KW-1185">Reference proteome</keyword>
<evidence type="ECO:0000313" key="2">
    <source>
        <dbReference type="Proteomes" id="UP000314982"/>
    </source>
</evidence>
<reference evidence="1" key="2">
    <citation type="submission" date="2025-08" db="UniProtKB">
        <authorList>
            <consortium name="Ensembl"/>
        </authorList>
    </citation>
    <scope>IDENTIFICATION</scope>
</reference>
<protein>
    <submittedName>
        <fullName evidence="1">Uncharacterized protein</fullName>
    </submittedName>
</protein>
<reference evidence="2" key="1">
    <citation type="submission" date="2018-06" db="EMBL/GenBank/DDBJ databases">
        <title>Genome assembly of Danube salmon.</title>
        <authorList>
            <person name="Macqueen D.J."/>
            <person name="Gundappa M.K."/>
        </authorList>
    </citation>
    <scope>NUCLEOTIDE SEQUENCE [LARGE SCALE GENOMIC DNA]</scope>
</reference>
<proteinExistence type="predicted"/>
<organism evidence="1 2">
    <name type="scientific">Hucho hucho</name>
    <name type="common">huchen</name>
    <dbReference type="NCBI Taxonomy" id="62062"/>
    <lineage>
        <taxon>Eukaryota</taxon>
        <taxon>Metazoa</taxon>
        <taxon>Chordata</taxon>
        <taxon>Craniata</taxon>
        <taxon>Vertebrata</taxon>
        <taxon>Euteleostomi</taxon>
        <taxon>Actinopterygii</taxon>
        <taxon>Neopterygii</taxon>
        <taxon>Teleostei</taxon>
        <taxon>Protacanthopterygii</taxon>
        <taxon>Salmoniformes</taxon>
        <taxon>Salmonidae</taxon>
        <taxon>Salmoninae</taxon>
        <taxon>Hucho</taxon>
    </lineage>
</organism>
<sequence>RAYTHTHSCSSSVPFLHWICRPETEPGAGVSEGLGTGEAVRGFASTLVPLLLDVWVEASASDRSKTDSAHLLTPDTMSLMYQVLSILQLLRKLAPQREHQDTLDAWFRSEYLGDFKQHFMKNFPYGNLDTPKQRRKTDPKR</sequence>
<dbReference type="Proteomes" id="UP000314982">
    <property type="component" value="Unassembled WGS sequence"/>
</dbReference>
<dbReference type="Ensembl" id="ENSHHUT00000069432.1">
    <property type="protein sequence ID" value="ENSHHUP00000067171.1"/>
    <property type="gene ID" value="ENSHHUG00000039608.1"/>
</dbReference>
<evidence type="ECO:0000313" key="1">
    <source>
        <dbReference type="Ensembl" id="ENSHHUP00000067171.1"/>
    </source>
</evidence>
<dbReference type="GeneTree" id="ENSGT00970000198108"/>
<dbReference type="AlphaFoldDB" id="A0A4W5PR25"/>
<name>A0A4W5PR25_9TELE</name>
<reference evidence="1" key="3">
    <citation type="submission" date="2025-09" db="UniProtKB">
        <authorList>
            <consortium name="Ensembl"/>
        </authorList>
    </citation>
    <scope>IDENTIFICATION</scope>
</reference>